<dbReference type="InterPro" id="IPR002491">
    <property type="entry name" value="ABC_transptr_periplasmic_BD"/>
</dbReference>
<sequence>MSPHGGWEFTDDRGHLTVADRPPVRVVAYIQAGATLWDHGLRPMGIFGSHHDGDSPDPAKAGGLPLEGTRDFGAGSSVDPDAVIAAEPDLLVAVSYGGGQIYGIDPEAAKHLEERVPVVVVDVGRDRPLHGIRDRFTALARSLGAPRVPDEQDLEWAEARLRTLTARPAAARVLALSAAGPGTVHLARPGTWPDLRALTALGVDLLDPGQGAGGNWLTTDWSQALALEPDVVLGDVRANAATPDTLKGDRRWRALQERVRTVAWNPEAPRSHRGHARFVDAVAAAL</sequence>
<evidence type="ECO:0000313" key="4">
    <source>
        <dbReference type="Proteomes" id="UP000189677"/>
    </source>
</evidence>
<reference evidence="3 4" key="1">
    <citation type="submission" date="2016-11" db="EMBL/GenBank/DDBJ databases">
        <title>Complete genome sequence of Streptomyces niveus SCSIO 3406.</title>
        <authorList>
            <person name="Zhu Q."/>
            <person name="Cheng W."/>
            <person name="Song Y."/>
            <person name="Li Q."/>
            <person name="Ju J."/>
        </authorList>
    </citation>
    <scope>NUCLEOTIDE SEQUENCE [LARGE SCALE GENOMIC DNA]</scope>
    <source>
        <strain evidence="3 4">SCSIO 3406</strain>
    </source>
</reference>
<evidence type="ECO:0000259" key="2">
    <source>
        <dbReference type="Pfam" id="PF01497"/>
    </source>
</evidence>
<proteinExistence type="predicted"/>
<accession>A0A1U9R2C9</accession>
<keyword evidence="4" id="KW-1185">Reference proteome</keyword>
<dbReference type="Pfam" id="PF01497">
    <property type="entry name" value="Peripla_BP_2"/>
    <property type="match status" value="1"/>
</dbReference>
<dbReference type="Proteomes" id="UP000189677">
    <property type="component" value="Chromosome"/>
</dbReference>
<protein>
    <submittedName>
        <fullName evidence="3">ABC transporter substrate-binding protein</fullName>
    </submittedName>
</protein>
<organism evidence="3 4">
    <name type="scientific">Streptomyces niveus</name>
    <name type="common">Streptomyces spheroides</name>
    <dbReference type="NCBI Taxonomy" id="193462"/>
    <lineage>
        <taxon>Bacteria</taxon>
        <taxon>Bacillati</taxon>
        <taxon>Actinomycetota</taxon>
        <taxon>Actinomycetes</taxon>
        <taxon>Kitasatosporales</taxon>
        <taxon>Streptomycetaceae</taxon>
        <taxon>Streptomyces</taxon>
    </lineage>
</organism>
<evidence type="ECO:0000313" key="3">
    <source>
        <dbReference type="EMBL" id="AQU70055.1"/>
    </source>
</evidence>
<feature type="domain" description="Fe/B12 periplasmic-binding" evidence="2">
    <location>
        <begin position="72"/>
        <end position="255"/>
    </location>
</feature>
<dbReference type="SUPFAM" id="SSF53807">
    <property type="entry name" value="Helical backbone' metal receptor"/>
    <property type="match status" value="1"/>
</dbReference>
<gene>
    <name evidence="3" type="ORF">BBN63_31640</name>
</gene>
<name>A0A1U9R2C9_STRNV</name>
<dbReference type="RefSeq" id="WP_078078732.1">
    <property type="nucleotide sequence ID" value="NZ_CP018047.1"/>
</dbReference>
<dbReference type="KEGG" id="snw:BBN63_31640"/>
<dbReference type="EMBL" id="CP018047">
    <property type="protein sequence ID" value="AQU70055.1"/>
    <property type="molecule type" value="Genomic_DNA"/>
</dbReference>
<dbReference type="AlphaFoldDB" id="A0A1U9R2C9"/>
<evidence type="ECO:0000256" key="1">
    <source>
        <dbReference type="SAM" id="MobiDB-lite"/>
    </source>
</evidence>
<dbReference type="OrthoDB" id="7941913at2"/>
<feature type="region of interest" description="Disordered" evidence="1">
    <location>
        <begin position="48"/>
        <end position="68"/>
    </location>
</feature>
<dbReference type="Gene3D" id="3.40.50.1980">
    <property type="entry name" value="Nitrogenase molybdenum iron protein domain"/>
    <property type="match status" value="2"/>
</dbReference>